<evidence type="ECO:0000259" key="2">
    <source>
        <dbReference type="PROSITE" id="PS50943"/>
    </source>
</evidence>
<keyword evidence="4" id="KW-1185">Reference proteome</keyword>
<dbReference type="RefSeq" id="WP_159750542.1">
    <property type="nucleotide sequence ID" value="NZ_WUQX01000001.1"/>
</dbReference>
<evidence type="ECO:0000313" key="4">
    <source>
        <dbReference type="Proteomes" id="UP000460412"/>
    </source>
</evidence>
<dbReference type="InterPro" id="IPR001387">
    <property type="entry name" value="Cro/C1-type_HTH"/>
</dbReference>
<dbReference type="EMBL" id="WUQX01000001">
    <property type="protein sequence ID" value="MXP75240.1"/>
    <property type="molecule type" value="Genomic_DNA"/>
</dbReference>
<dbReference type="GO" id="GO:0003677">
    <property type="term" value="F:DNA binding"/>
    <property type="evidence" value="ECO:0007669"/>
    <property type="project" value="UniProtKB-KW"/>
</dbReference>
<gene>
    <name evidence="3" type="ORF">GN277_07545</name>
</gene>
<dbReference type="CDD" id="cd00093">
    <property type="entry name" value="HTH_XRE"/>
    <property type="match status" value="1"/>
</dbReference>
<proteinExistence type="predicted"/>
<name>A0A7X3MF25_9FIRM</name>
<accession>A0A7X3MF25</accession>
<feature type="domain" description="HTH cro/C1-type" evidence="2">
    <location>
        <begin position="10"/>
        <end position="64"/>
    </location>
</feature>
<dbReference type="PANTHER" id="PTHR46558">
    <property type="entry name" value="TRACRIPTIONAL REGULATORY PROTEIN-RELATED-RELATED"/>
    <property type="match status" value="1"/>
</dbReference>
<sequence>MNNHNYMKRLRDLREDHDLTQKEIAYYLGTSQTMYARYEREANELPIRHFIALCKYYNVSADYLFGFTTTKRKIY</sequence>
<comment type="caution">
    <text evidence="3">The sequence shown here is derived from an EMBL/GenBank/DDBJ whole genome shotgun (WGS) entry which is preliminary data.</text>
</comment>
<evidence type="ECO:0000256" key="1">
    <source>
        <dbReference type="ARBA" id="ARBA00023125"/>
    </source>
</evidence>
<keyword evidence="1" id="KW-0238">DNA-binding</keyword>
<dbReference type="SUPFAM" id="SSF47413">
    <property type="entry name" value="lambda repressor-like DNA-binding domains"/>
    <property type="match status" value="1"/>
</dbReference>
<dbReference type="PROSITE" id="PS50943">
    <property type="entry name" value="HTH_CROC1"/>
    <property type="match status" value="1"/>
</dbReference>
<organism evidence="3 4">
    <name type="scientific">Sporofaciens musculi</name>
    <dbReference type="NCBI Taxonomy" id="2681861"/>
    <lineage>
        <taxon>Bacteria</taxon>
        <taxon>Bacillati</taxon>
        <taxon>Bacillota</taxon>
        <taxon>Clostridia</taxon>
        <taxon>Lachnospirales</taxon>
        <taxon>Lachnospiraceae</taxon>
        <taxon>Sporofaciens</taxon>
    </lineage>
</organism>
<reference evidence="3 4" key="1">
    <citation type="submission" date="2019-12" db="EMBL/GenBank/DDBJ databases">
        <title>Sporaefaciens musculi gen. nov., sp. nov., a novel bacterium isolated from the caecum of an obese mouse.</title>
        <authorList>
            <person name="Rasmussen T.S."/>
            <person name="Streidl T."/>
            <person name="Hitch T.C.A."/>
            <person name="Wortmann E."/>
            <person name="Deptula P."/>
            <person name="Hansen M."/>
            <person name="Nielsen D.S."/>
            <person name="Clavel T."/>
            <person name="Vogensen F.K."/>
        </authorList>
    </citation>
    <scope>NUCLEOTIDE SEQUENCE [LARGE SCALE GENOMIC DNA]</scope>
    <source>
        <strain evidence="3 4">WCA-9-b2</strain>
    </source>
</reference>
<dbReference type="InterPro" id="IPR010982">
    <property type="entry name" value="Lambda_DNA-bd_dom_sf"/>
</dbReference>
<dbReference type="Gene3D" id="1.10.260.40">
    <property type="entry name" value="lambda repressor-like DNA-binding domains"/>
    <property type="match status" value="1"/>
</dbReference>
<dbReference type="SMART" id="SM00530">
    <property type="entry name" value="HTH_XRE"/>
    <property type="match status" value="1"/>
</dbReference>
<dbReference type="PANTHER" id="PTHR46558:SF11">
    <property type="entry name" value="HTH-TYPE TRANSCRIPTIONAL REGULATOR XRE"/>
    <property type="match status" value="1"/>
</dbReference>
<dbReference type="Proteomes" id="UP000460412">
    <property type="component" value="Unassembled WGS sequence"/>
</dbReference>
<dbReference type="Pfam" id="PF01381">
    <property type="entry name" value="HTH_3"/>
    <property type="match status" value="1"/>
</dbReference>
<evidence type="ECO:0000313" key="3">
    <source>
        <dbReference type="EMBL" id="MXP75240.1"/>
    </source>
</evidence>
<dbReference type="AlphaFoldDB" id="A0A7X3MF25"/>
<protein>
    <submittedName>
        <fullName evidence="3">Helix-turn-helix domain-containing protein</fullName>
    </submittedName>
</protein>